<comment type="caution">
    <text evidence="2">The sequence shown here is derived from an EMBL/GenBank/DDBJ whole genome shotgun (WGS) entry which is preliminary data.</text>
</comment>
<organism evidence="2 3">
    <name type="scientific">Acetobacterium bakii</name>
    <dbReference type="NCBI Taxonomy" id="52689"/>
    <lineage>
        <taxon>Bacteria</taxon>
        <taxon>Bacillati</taxon>
        <taxon>Bacillota</taxon>
        <taxon>Clostridia</taxon>
        <taxon>Eubacteriales</taxon>
        <taxon>Eubacteriaceae</taxon>
        <taxon>Acetobacterium</taxon>
    </lineage>
</organism>
<dbReference type="Pfam" id="PF00899">
    <property type="entry name" value="ThiF"/>
    <property type="match status" value="1"/>
</dbReference>
<dbReference type="OrthoDB" id="9804150at2"/>
<dbReference type="PANTHER" id="PTHR43267:SF1">
    <property type="entry name" value="TRNA THREONYLCARBAMOYLADENOSINE DEHYDRATASE"/>
    <property type="match status" value="1"/>
</dbReference>
<name>A0A0L6TXH4_9FIRM</name>
<dbReference type="InterPro" id="IPR035985">
    <property type="entry name" value="Ubiquitin-activating_enz"/>
</dbReference>
<dbReference type="AlphaFoldDB" id="A0A0L6TXH4"/>
<dbReference type="EMBL" id="LGYO01000069">
    <property type="protein sequence ID" value="KNZ40270.1"/>
    <property type="molecule type" value="Genomic_DNA"/>
</dbReference>
<dbReference type="STRING" id="52689.AKG39_18450"/>
<dbReference type="SUPFAM" id="SSF69572">
    <property type="entry name" value="Activating enzymes of the ubiquitin-like proteins"/>
    <property type="match status" value="1"/>
</dbReference>
<accession>A0A0L6TXH4</accession>
<dbReference type="GO" id="GO:0008641">
    <property type="term" value="F:ubiquitin-like modifier activating enzyme activity"/>
    <property type="evidence" value="ECO:0007669"/>
    <property type="project" value="InterPro"/>
</dbReference>
<dbReference type="RefSeq" id="WP_050741876.1">
    <property type="nucleotide sequence ID" value="NZ_LGYO01000069.1"/>
</dbReference>
<dbReference type="GO" id="GO:0061504">
    <property type="term" value="P:cyclic threonylcarbamoyladenosine biosynthetic process"/>
    <property type="evidence" value="ECO:0007669"/>
    <property type="project" value="TreeGrafter"/>
</dbReference>
<dbReference type="InterPro" id="IPR045886">
    <property type="entry name" value="ThiF/MoeB/HesA"/>
</dbReference>
<reference evidence="3" key="1">
    <citation type="submission" date="2015-07" db="EMBL/GenBank/DDBJ databases">
        <title>Draft genome sequence of Acetobacterium bakii DSM 8293, a potential psychrophilic chemical producer through syngas fermentation.</title>
        <authorList>
            <person name="Song Y."/>
            <person name="Hwang S."/>
            <person name="Cho B.-K."/>
        </authorList>
    </citation>
    <scope>NUCLEOTIDE SEQUENCE [LARGE SCALE GENOMIC DNA]</scope>
    <source>
        <strain evidence="3">DSM 8239</strain>
    </source>
</reference>
<protein>
    <submittedName>
        <fullName evidence="2">Thiamine biosynthesis protein ThiF</fullName>
    </submittedName>
</protein>
<sequence>MQTETGIFHRTEKLIGKSGLEVLQGSRVILFGVGGVGSFVAEALIRSGVGFLTIVDRDIIEPSNLNRQIMANVKTIGKVKVYTMSRRLLAINPLAIVHPMHKCYTLENSQEFHLADYDYAIDAVDMITAKIDLAIKCQENNVPIISCMGTGNKMDAGLFEITDIYNTSICPLAKVMRKELRARGVESLKVLYSTEEPITRDNPPGSIAFVPSVAGLLIAGEVVRDLLKIASQKLETEALNEHKEI</sequence>
<proteinExistence type="predicted"/>
<gene>
    <name evidence="2" type="ORF">AKG39_18450</name>
</gene>
<dbReference type="Proteomes" id="UP000036873">
    <property type="component" value="Unassembled WGS sequence"/>
</dbReference>
<feature type="domain" description="THIF-type NAD/FAD binding fold" evidence="1">
    <location>
        <begin position="13"/>
        <end position="236"/>
    </location>
</feature>
<dbReference type="GO" id="GO:0061503">
    <property type="term" value="F:tRNA threonylcarbamoyladenosine dehydratase"/>
    <property type="evidence" value="ECO:0007669"/>
    <property type="project" value="TreeGrafter"/>
</dbReference>
<dbReference type="PANTHER" id="PTHR43267">
    <property type="entry name" value="TRNA THREONYLCARBAMOYLADENOSINE DEHYDRATASE"/>
    <property type="match status" value="1"/>
</dbReference>
<dbReference type="Gene3D" id="3.40.50.720">
    <property type="entry name" value="NAD(P)-binding Rossmann-like Domain"/>
    <property type="match status" value="1"/>
</dbReference>
<dbReference type="PATRIC" id="fig|52689.4.peg.3602"/>
<evidence type="ECO:0000313" key="2">
    <source>
        <dbReference type="EMBL" id="KNZ40270.1"/>
    </source>
</evidence>
<dbReference type="InterPro" id="IPR000594">
    <property type="entry name" value="ThiF_NAD_FAD-bd"/>
</dbReference>
<dbReference type="CDD" id="cd00755">
    <property type="entry name" value="YgdL_like"/>
    <property type="match status" value="1"/>
</dbReference>
<evidence type="ECO:0000259" key="1">
    <source>
        <dbReference type="Pfam" id="PF00899"/>
    </source>
</evidence>
<evidence type="ECO:0000313" key="3">
    <source>
        <dbReference type="Proteomes" id="UP000036873"/>
    </source>
</evidence>
<keyword evidence="3" id="KW-1185">Reference proteome</keyword>